<reference evidence="19 20" key="1">
    <citation type="submission" date="2017-06" db="EMBL/GenBank/DDBJ databases">
        <authorList>
            <person name="Kim H.J."/>
            <person name="Triplett B.A."/>
        </authorList>
    </citation>
    <scope>NUCLEOTIDE SEQUENCE [LARGE SCALE GENOMIC DNA]</scope>
    <source>
        <strain evidence="19 20">U15</strain>
    </source>
</reference>
<comment type="catalytic activity">
    <reaction evidence="14 15">
        <text>coproporphyrinogen III + 2 S-adenosyl-L-methionine = protoporphyrinogen IX + 2 5'-deoxyadenosine + 2 L-methionine + 2 CO2</text>
        <dbReference type="Rhea" id="RHEA:15425"/>
        <dbReference type="ChEBI" id="CHEBI:16526"/>
        <dbReference type="ChEBI" id="CHEBI:17319"/>
        <dbReference type="ChEBI" id="CHEBI:57307"/>
        <dbReference type="ChEBI" id="CHEBI:57309"/>
        <dbReference type="ChEBI" id="CHEBI:57844"/>
        <dbReference type="ChEBI" id="CHEBI:59789"/>
        <dbReference type="EC" id="1.3.98.3"/>
    </reaction>
</comment>
<dbReference type="GO" id="GO:0051539">
    <property type="term" value="F:4 iron, 4 sulfur cluster binding"/>
    <property type="evidence" value="ECO:0007669"/>
    <property type="project" value="UniProtKB-KW"/>
</dbReference>
<keyword evidence="6 15" id="KW-0963">Cytoplasm</keyword>
<evidence type="ECO:0000256" key="2">
    <source>
        <dbReference type="ARBA" id="ARBA00004785"/>
    </source>
</evidence>
<dbReference type="UniPathway" id="UPA00251">
    <property type="reaction ID" value="UER00323"/>
</dbReference>
<evidence type="ECO:0000256" key="8">
    <source>
        <dbReference type="ARBA" id="ARBA00022723"/>
    </source>
</evidence>
<feature type="binding site" evidence="17">
    <location>
        <position position="81"/>
    </location>
    <ligand>
        <name>[4Fe-4S] cluster</name>
        <dbReference type="ChEBI" id="CHEBI:49883"/>
        <note>4Fe-4S-S-AdoMet</note>
    </ligand>
</feature>
<dbReference type="SFLD" id="SFLDG01082">
    <property type="entry name" value="B12-binding_domain_containing"/>
    <property type="match status" value="1"/>
</dbReference>
<dbReference type="Gene3D" id="1.10.10.920">
    <property type="match status" value="1"/>
</dbReference>
<dbReference type="Pfam" id="PF04055">
    <property type="entry name" value="Radical_SAM"/>
    <property type="match status" value="1"/>
</dbReference>
<dbReference type="InterPro" id="IPR034505">
    <property type="entry name" value="Coproporphyrinogen-III_oxidase"/>
</dbReference>
<evidence type="ECO:0000259" key="18">
    <source>
        <dbReference type="PROSITE" id="PS51918"/>
    </source>
</evidence>
<evidence type="ECO:0000313" key="19">
    <source>
        <dbReference type="EMBL" id="SNS96836.1"/>
    </source>
</evidence>
<evidence type="ECO:0000256" key="12">
    <source>
        <dbReference type="ARBA" id="ARBA00023244"/>
    </source>
</evidence>
<evidence type="ECO:0000256" key="16">
    <source>
        <dbReference type="PIRSR" id="PIRSR000167-1"/>
    </source>
</evidence>
<evidence type="ECO:0000256" key="10">
    <source>
        <dbReference type="ARBA" id="ARBA00023004"/>
    </source>
</evidence>
<keyword evidence="12 15" id="KW-0627">Porphyrin biosynthesis</keyword>
<dbReference type="NCBIfam" id="TIGR00538">
    <property type="entry name" value="hemN"/>
    <property type="match status" value="1"/>
</dbReference>
<feature type="binding site" evidence="16">
    <location>
        <begin position="80"/>
        <end position="82"/>
    </location>
    <ligand>
        <name>S-adenosyl-L-methionine</name>
        <dbReference type="ChEBI" id="CHEBI:59789"/>
        <label>2</label>
    </ligand>
</feature>
<dbReference type="AlphaFoldDB" id="A0A239IST0"/>
<dbReference type="GO" id="GO:0004109">
    <property type="term" value="F:coproporphyrinogen oxidase activity"/>
    <property type="evidence" value="ECO:0007669"/>
    <property type="project" value="InterPro"/>
</dbReference>
<keyword evidence="9 15" id="KW-0560">Oxidoreductase</keyword>
<organism evidence="19 20">
    <name type="scientific">Noviherbaspirillum humi</name>
    <dbReference type="NCBI Taxonomy" id="1688639"/>
    <lineage>
        <taxon>Bacteria</taxon>
        <taxon>Pseudomonadati</taxon>
        <taxon>Pseudomonadota</taxon>
        <taxon>Betaproteobacteria</taxon>
        <taxon>Burkholderiales</taxon>
        <taxon>Oxalobacteraceae</taxon>
        <taxon>Noviherbaspirillum</taxon>
    </lineage>
</organism>
<dbReference type="InterPro" id="IPR004558">
    <property type="entry name" value="Coprogen_oxidase_HemN"/>
</dbReference>
<evidence type="ECO:0000256" key="9">
    <source>
        <dbReference type="ARBA" id="ARBA00023002"/>
    </source>
</evidence>
<dbReference type="RefSeq" id="WP_089400178.1">
    <property type="nucleotide sequence ID" value="NZ_FZOT01000010.1"/>
</dbReference>
<evidence type="ECO:0000256" key="15">
    <source>
        <dbReference type="PIRNR" id="PIRNR000167"/>
    </source>
</evidence>
<keyword evidence="10 15" id="KW-0408">Iron</keyword>
<comment type="subunit">
    <text evidence="4">Monomer.</text>
</comment>
<feature type="binding site" evidence="16">
    <location>
        <position position="199"/>
    </location>
    <ligand>
        <name>S-adenosyl-L-methionine</name>
        <dbReference type="ChEBI" id="CHEBI:59789"/>
        <label>2</label>
    </ligand>
</feature>
<comment type="function">
    <text evidence="13">Involved in the heme biosynthesis. Catalyzes the anaerobic oxidative decarboxylation of propionate groups of rings A and B of coproporphyrinogen III to yield the vinyl groups in protoporphyrinogen IX.</text>
</comment>
<dbReference type="InterPro" id="IPR010723">
    <property type="entry name" value="HemN_C"/>
</dbReference>
<dbReference type="PANTHER" id="PTHR13932:SF6">
    <property type="entry name" value="OXYGEN-INDEPENDENT COPROPORPHYRINOGEN III OXIDASE"/>
    <property type="match status" value="1"/>
</dbReference>
<name>A0A239IST0_9BURK</name>
<feature type="binding site" evidence="16">
    <location>
        <position position="224"/>
    </location>
    <ligand>
        <name>S-adenosyl-L-methionine</name>
        <dbReference type="ChEBI" id="CHEBI:59789"/>
        <label>2</label>
    </ligand>
</feature>
<evidence type="ECO:0000256" key="13">
    <source>
        <dbReference type="ARBA" id="ARBA00024295"/>
    </source>
</evidence>
<keyword evidence="11 15" id="KW-0411">Iron-sulfur</keyword>
<evidence type="ECO:0000256" key="6">
    <source>
        <dbReference type="ARBA" id="ARBA00022490"/>
    </source>
</evidence>
<keyword evidence="7 15" id="KW-0949">S-adenosyl-L-methionine</keyword>
<comment type="subcellular location">
    <subcellularLocation>
        <location evidence="1 15">Cytoplasm</location>
    </subcellularLocation>
</comment>
<dbReference type="SMART" id="SM00729">
    <property type="entry name" value="Elp3"/>
    <property type="match status" value="1"/>
</dbReference>
<comment type="pathway">
    <text evidence="2 15">Porphyrin-containing compound metabolism; protoporphyrin-IX biosynthesis; protoporphyrinogen-IX from coproporphyrinogen-III (AdoMet route): step 1/1.</text>
</comment>
<dbReference type="OrthoDB" id="9808022at2"/>
<comment type="similarity">
    <text evidence="3 15">Belongs to the anaerobic coproporphyrinogen-III oxidase family.</text>
</comment>
<dbReference type="SFLD" id="SFLDS00029">
    <property type="entry name" value="Radical_SAM"/>
    <property type="match status" value="1"/>
</dbReference>
<feature type="binding site" evidence="16">
    <location>
        <position position="187"/>
    </location>
    <ligand>
        <name>S-adenosyl-L-methionine</name>
        <dbReference type="ChEBI" id="CHEBI:59789"/>
        <label>2</label>
    </ligand>
</feature>
<evidence type="ECO:0000313" key="20">
    <source>
        <dbReference type="Proteomes" id="UP000198284"/>
    </source>
</evidence>
<dbReference type="PROSITE" id="PS51918">
    <property type="entry name" value="RADICAL_SAM"/>
    <property type="match status" value="1"/>
</dbReference>
<feature type="domain" description="Radical SAM core" evidence="18">
    <location>
        <begin position="59"/>
        <end position="292"/>
    </location>
</feature>
<evidence type="ECO:0000256" key="11">
    <source>
        <dbReference type="ARBA" id="ARBA00023014"/>
    </source>
</evidence>
<feature type="binding site" evidence="16">
    <location>
        <position position="344"/>
    </location>
    <ligand>
        <name>S-adenosyl-L-methionine</name>
        <dbReference type="ChEBI" id="CHEBI:59789"/>
        <label>1</label>
    </ligand>
</feature>
<dbReference type="GO" id="GO:0051989">
    <property type="term" value="F:coproporphyrinogen dehydrogenase activity"/>
    <property type="evidence" value="ECO:0007669"/>
    <property type="project" value="UniProtKB-EC"/>
</dbReference>
<evidence type="ECO:0000256" key="7">
    <source>
        <dbReference type="ARBA" id="ARBA00022691"/>
    </source>
</evidence>
<feature type="binding site" evidence="16">
    <location>
        <position position="68"/>
    </location>
    <ligand>
        <name>S-adenosyl-L-methionine</name>
        <dbReference type="ChEBI" id="CHEBI:59789"/>
        <label>1</label>
    </ligand>
</feature>
<dbReference type="Gene3D" id="3.80.30.20">
    <property type="entry name" value="tm_1862 like domain"/>
    <property type="match status" value="1"/>
</dbReference>
<dbReference type="InterPro" id="IPR023404">
    <property type="entry name" value="rSAM_horseshoe"/>
</dbReference>
<dbReference type="InterPro" id="IPR007197">
    <property type="entry name" value="rSAM"/>
</dbReference>
<comment type="cofactor">
    <cofactor evidence="15 17">
        <name>[4Fe-4S] cluster</name>
        <dbReference type="ChEBI" id="CHEBI:49883"/>
    </cofactor>
    <text evidence="15 17">Binds 1 [4Fe-4S] cluster. The cluster is coordinated with 3 cysteines and an exchangeable S-adenosyl-L-methionine.</text>
</comment>
<evidence type="ECO:0000256" key="5">
    <source>
        <dbReference type="ARBA" id="ARBA00022485"/>
    </source>
</evidence>
<feature type="binding site" evidence="16">
    <location>
        <position position="160"/>
    </location>
    <ligand>
        <name>S-adenosyl-L-methionine</name>
        <dbReference type="ChEBI" id="CHEBI:59789"/>
        <label>1</label>
    </ligand>
</feature>
<gene>
    <name evidence="19" type="ORF">SAMN06265795_110114</name>
</gene>
<feature type="binding site" evidence="16">
    <location>
        <begin position="126"/>
        <end position="127"/>
    </location>
    <ligand>
        <name>S-adenosyl-L-methionine</name>
        <dbReference type="ChEBI" id="CHEBI:59789"/>
        <label>2</label>
    </ligand>
</feature>
<evidence type="ECO:0000256" key="17">
    <source>
        <dbReference type="PIRSR" id="PIRSR000167-2"/>
    </source>
</evidence>
<keyword evidence="5 15" id="KW-0004">4Fe-4S</keyword>
<evidence type="ECO:0000256" key="4">
    <source>
        <dbReference type="ARBA" id="ARBA00011245"/>
    </source>
</evidence>
<dbReference type="InterPro" id="IPR058240">
    <property type="entry name" value="rSAM_sf"/>
</dbReference>
<dbReference type="CDD" id="cd01335">
    <property type="entry name" value="Radical_SAM"/>
    <property type="match status" value="1"/>
</dbReference>
<dbReference type="PIRSF" id="PIRSF000167">
    <property type="entry name" value="HemN"/>
    <property type="match status" value="1"/>
</dbReference>
<feature type="binding site" evidence="17">
    <location>
        <position position="78"/>
    </location>
    <ligand>
        <name>[4Fe-4S] cluster</name>
        <dbReference type="ChEBI" id="CHEBI:49883"/>
        <note>4Fe-4S-S-AdoMet</note>
    </ligand>
</feature>
<evidence type="ECO:0000256" key="14">
    <source>
        <dbReference type="ARBA" id="ARBA00048321"/>
    </source>
</evidence>
<protein>
    <recommendedName>
        <fullName evidence="15">Coproporphyrinogen-III oxidase</fullName>
        <ecNumber evidence="15">1.3.98.3</ecNumber>
    </recommendedName>
</protein>
<dbReference type="PANTHER" id="PTHR13932">
    <property type="entry name" value="COPROPORPHYRINIGEN III OXIDASE"/>
    <property type="match status" value="1"/>
</dbReference>
<dbReference type="GO" id="GO:0006782">
    <property type="term" value="P:protoporphyrinogen IX biosynthetic process"/>
    <property type="evidence" value="ECO:0007669"/>
    <property type="project" value="UniProtKB-UniPathway"/>
</dbReference>
<dbReference type="GO" id="GO:0046872">
    <property type="term" value="F:metal ion binding"/>
    <property type="evidence" value="ECO:0007669"/>
    <property type="project" value="UniProtKB-KW"/>
</dbReference>
<keyword evidence="20" id="KW-1185">Reference proteome</keyword>
<dbReference type="EC" id="1.3.98.3" evidence="15"/>
<dbReference type="SUPFAM" id="SSF102114">
    <property type="entry name" value="Radical SAM enzymes"/>
    <property type="match status" value="1"/>
</dbReference>
<dbReference type="Pfam" id="PF06969">
    <property type="entry name" value="HemN_C"/>
    <property type="match status" value="1"/>
</dbReference>
<dbReference type="Proteomes" id="UP000198284">
    <property type="component" value="Unassembled WGS sequence"/>
</dbReference>
<proteinExistence type="inferred from homology"/>
<keyword evidence="8 15" id="KW-0479">Metal-binding</keyword>
<dbReference type="FunFam" id="1.10.10.920:FF:000001">
    <property type="entry name" value="Coproporphyrinogen-III oxidase"/>
    <property type="match status" value="1"/>
</dbReference>
<dbReference type="SFLD" id="SFLDG01065">
    <property type="entry name" value="anaerobic_coproporphyrinogen-I"/>
    <property type="match status" value="1"/>
</dbReference>
<sequence length="489" mass="55207">MSVAIPHESAISAVRFDPDLVRRLSQLGPRYTSYPTADRFTEAFRVGDYLQSVSNVRTRGARNSLSLYVHIPFCENLCYYCACNKIVTKNRSKAETYLTYLKREIEMQGKLFAGLNRVEQLHFGGGTPTYLSDTQMEDLMAHLRRHFQFADDQTGEYSIEIDPRTVDAERIHSLRRQGFNRISLGVQDFDPEVQKAVNRVQSDEQTLGAIAASREAGFRSISIDLIYGLPKQSEATMAQTLAKVIQASPDRISIYNYAHLPHLFKAQRRIADHVLPDPETKLRMLALCIDRLTAAGYVYIGMDHFAKPTDDLAVAQRQGRLHRNFQGYSTHAEADMVSVGVSAISAVGASYSQNEKTLDAYYERIEMGELPVARGIALSSDDLLRRIIIQMLMCNFELSISALELVHPITFEDYFAPELQRLRQMEKDGLVAIGSDWITVTPAGRLLVRNICMVFDRYLTSRTAVAQAIEPESHILVQAPPRPRYSQTI</sequence>
<dbReference type="InterPro" id="IPR006638">
    <property type="entry name" value="Elp3/MiaA/NifB-like_rSAM"/>
</dbReference>
<dbReference type="GO" id="GO:0005737">
    <property type="term" value="C:cytoplasm"/>
    <property type="evidence" value="ECO:0007669"/>
    <property type="project" value="UniProtKB-SubCell"/>
</dbReference>
<evidence type="ECO:0000256" key="3">
    <source>
        <dbReference type="ARBA" id="ARBA00005493"/>
    </source>
</evidence>
<dbReference type="EMBL" id="FZOT01000010">
    <property type="protein sequence ID" value="SNS96836.1"/>
    <property type="molecule type" value="Genomic_DNA"/>
</dbReference>
<evidence type="ECO:0000256" key="1">
    <source>
        <dbReference type="ARBA" id="ARBA00004496"/>
    </source>
</evidence>
<feature type="binding site" evidence="17">
    <location>
        <position position="74"/>
    </location>
    <ligand>
        <name>[4Fe-4S] cluster</name>
        <dbReference type="ChEBI" id="CHEBI:49883"/>
        <note>4Fe-4S-S-AdoMet</note>
    </ligand>
</feature>
<accession>A0A239IST0</accession>
<feature type="binding site" evidence="16">
    <location>
        <position position="258"/>
    </location>
    <ligand>
        <name>S-adenosyl-L-methionine</name>
        <dbReference type="ChEBI" id="CHEBI:59789"/>
        <label>2</label>
    </ligand>
</feature>
<feature type="binding site" evidence="16">
    <location>
        <position position="125"/>
    </location>
    <ligand>
        <name>S-adenosyl-L-methionine</name>
        <dbReference type="ChEBI" id="CHEBI:59789"/>
        <label>1</label>
    </ligand>
</feature>
<dbReference type="FunFam" id="3.80.30.20:FF:000012">
    <property type="entry name" value="Coproporphyrinogen-III oxidase"/>
    <property type="match status" value="1"/>
</dbReference>